<proteinExistence type="predicted"/>
<reference evidence="1 2" key="1">
    <citation type="submission" date="2024-09" db="EMBL/GenBank/DDBJ databases">
        <authorList>
            <person name="Sun Q."/>
            <person name="Mori K."/>
        </authorList>
    </citation>
    <scope>NUCLEOTIDE SEQUENCE [LARGE SCALE GENOMIC DNA]</scope>
    <source>
        <strain evidence="1 2">TISTR 2452</strain>
    </source>
</reference>
<dbReference type="Proteomes" id="UP001589747">
    <property type="component" value="Unassembled WGS sequence"/>
</dbReference>
<gene>
    <name evidence="1" type="ORF">ACFFSY_34780</name>
</gene>
<organism evidence="1 2">
    <name type="scientific">Paenibacillus aurantiacus</name>
    <dbReference type="NCBI Taxonomy" id="1936118"/>
    <lineage>
        <taxon>Bacteria</taxon>
        <taxon>Bacillati</taxon>
        <taxon>Bacillota</taxon>
        <taxon>Bacilli</taxon>
        <taxon>Bacillales</taxon>
        <taxon>Paenibacillaceae</taxon>
        <taxon>Paenibacillus</taxon>
    </lineage>
</organism>
<evidence type="ECO:0000313" key="1">
    <source>
        <dbReference type="EMBL" id="MFB9331129.1"/>
    </source>
</evidence>
<sequence>MLLVSACLAGLKVRYNGTDCLDDAIAELIGSGQAATVCPELLGGFAVPREPAEIQGGDGHDVLDGRAKVVTRSGEDVTALYVKGAYETLRQAREAGAEVVVLKANSPSCGSGTIYDGTFAGVRVPGDGVTTALLARNGIRVLSEDELPVFLAGRVRAE</sequence>
<dbReference type="RefSeq" id="WP_377503170.1">
    <property type="nucleotide sequence ID" value="NZ_JBHMDO010000056.1"/>
</dbReference>
<dbReference type="EMBL" id="JBHMDO010000056">
    <property type="protein sequence ID" value="MFB9331129.1"/>
    <property type="molecule type" value="Genomic_DNA"/>
</dbReference>
<dbReference type="PANTHER" id="PTHR30087">
    <property type="entry name" value="INNER MEMBRANE PROTEIN"/>
    <property type="match status" value="1"/>
</dbReference>
<accession>A0ABV5L119</accession>
<dbReference type="PANTHER" id="PTHR30087:SF1">
    <property type="entry name" value="HYPOTHETICAL CYTOSOLIC PROTEIN"/>
    <property type="match status" value="1"/>
</dbReference>
<keyword evidence="2" id="KW-1185">Reference proteome</keyword>
<protein>
    <submittedName>
        <fullName evidence="1">DUF523 domain-containing protein</fullName>
    </submittedName>
</protein>
<evidence type="ECO:0000313" key="2">
    <source>
        <dbReference type="Proteomes" id="UP001589747"/>
    </source>
</evidence>
<dbReference type="InterPro" id="IPR007553">
    <property type="entry name" value="2-thiour_desulf"/>
</dbReference>
<comment type="caution">
    <text evidence="1">The sequence shown here is derived from an EMBL/GenBank/DDBJ whole genome shotgun (WGS) entry which is preliminary data.</text>
</comment>
<dbReference type="Pfam" id="PF04463">
    <property type="entry name" value="2-thiour_desulf"/>
    <property type="match status" value="1"/>
</dbReference>
<name>A0ABV5L119_9BACL</name>